<dbReference type="OrthoDB" id="9808511at2"/>
<dbReference type="PANTHER" id="PTHR33531:SF10">
    <property type="entry name" value="BLR7895 PROTEIN"/>
    <property type="match status" value="1"/>
</dbReference>
<dbReference type="PANTHER" id="PTHR33531">
    <property type="entry name" value="RUBRERYTHRIN SUBFAMILY"/>
    <property type="match status" value="1"/>
</dbReference>
<dbReference type="KEGG" id="fno:Fnod_0888"/>
<dbReference type="SUPFAM" id="SSF47240">
    <property type="entry name" value="Ferritin-like"/>
    <property type="match status" value="1"/>
</dbReference>
<reference evidence="1 2" key="2">
    <citation type="journal article" date="2009" name="Proc. Natl. Acad. Sci. U.S.A.">
        <title>On the chimeric nature, thermophilic origin, and phylogenetic placement of the Thermotogales.</title>
        <authorList>
            <person name="Zhaxybayeva O."/>
            <person name="Swithers K.S."/>
            <person name="Lapierre P."/>
            <person name="Fournier G.P."/>
            <person name="Bickhart D.M."/>
            <person name="DeBoy R.T."/>
            <person name="Nelson K.E."/>
            <person name="Nesbo C.L."/>
            <person name="Doolittle W.F."/>
            <person name="Gogarten J.P."/>
            <person name="Noll K.M."/>
        </authorList>
    </citation>
    <scope>NUCLEOTIDE SEQUENCE [LARGE SCALE GENOMIC DNA]</scope>
    <source>
        <strain evidence="2">ATCC 35602 / DSM 5306 / Rt17-B1</strain>
    </source>
</reference>
<dbReference type="eggNOG" id="COG1633">
    <property type="taxonomic scope" value="Bacteria"/>
</dbReference>
<dbReference type="Pfam" id="PF13668">
    <property type="entry name" value="Ferritin_2"/>
    <property type="match status" value="1"/>
</dbReference>
<protein>
    <submittedName>
        <fullName evidence="1">Rubrerythrin</fullName>
    </submittedName>
</protein>
<dbReference type="CDD" id="cd01045">
    <property type="entry name" value="Ferritin_like_AB"/>
    <property type="match status" value="1"/>
</dbReference>
<keyword evidence="2" id="KW-1185">Reference proteome</keyword>
<dbReference type="EMBL" id="CP000771">
    <property type="protein sequence ID" value="ABS60740.1"/>
    <property type="molecule type" value="Genomic_DNA"/>
</dbReference>
<sequence>MEKILGILRFALAREIEGREFYKEKATRAKSKEVRDTLESLWKMEEEHVEFIKSLMEKVQSDIEIDVDSVLTRSDFFEEREKEELSVGTLDDIANDMSILRMAYLIEEDFENFYRTTAEKVEDSDMKRILNTLAKWELGHKNMLFELYNDVKNAYWNKQGFTPLF</sequence>
<dbReference type="Gene3D" id="1.20.1260.10">
    <property type="match status" value="1"/>
</dbReference>
<reference evidence="1 2" key="1">
    <citation type="submission" date="2007-07" db="EMBL/GenBank/DDBJ databases">
        <title>Complete sequence of Fervidobacterium nodosum Rt17-B1.</title>
        <authorList>
            <consortium name="US DOE Joint Genome Institute"/>
            <person name="Copeland A."/>
            <person name="Lucas S."/>
            <person name="Lapidus A."/>
            <person name="Barry K."/>
            <person name="Glavina del Rio T."/>
            <person name="Dalin E."/>
            <person name="Tice H."/>
            <person name="Pitluck S."/>
            <person name="Saunders E."/>
            <person name="Brettin T."/>
            <person name="Bruce D."/>
            <person name="Detter J.C."/>
            <person name="Han C."/>
            <person name="Schmutz J."/>
            <person name="Larimer F."/>
            <person name="Land M."/>
            <person name="Hauser L."/>
            <person name="Kyrpides N."/>
            <person name="Mikhailova N."/>
            <person name="Nelson K."/>
            <person name="Gogarten J.P."/>
            <person name="Noll K."/>
            <person name="Richardson P."/>
        </authorList>
    </citation>
    <scope>NUCLEOTIDE SEQUENCE [LARGE SCALE GENOMIC DNA]</scope>
    <source>
        <strain evidence="2">ATCC 35602 / DSM 5306 / Rt17-B1</strain>
    </source>
</reference>
<dbReference type="AlphaFoldDB" id="A7HLF7"/>
<gene>
    <name evidence="1" type="ordered locus">Fnod_0888</name>
</gene>
<dbReference type="HOGENOM" id="CLU_125830_0_0_0"/>
<dbReference type="InterPro" id="IPR009078">
    <property type="entry name" value="Ferritin-like_SF"/>
</dbReference>
<dbReference type="Proteomes" id="UP000002415">
    <property type="component" value="Chromosome"/>
</dbReference>
<dbReference type="RefSeq" id="WP_011994056.1">
    <property type="nucleotide sequence ID" value="NC_009718.1"/>
</dbReference>
<proteinExistence type="predicted"/>
<organism evidence="1 2">
    <name type="scientific">Fervidobacterium nodosum (strain ATCC 35602 / DSM 5306 / Rt17-B1)</name>
    <dbReference type="NCBI Taxonomy" id="381764"/>
    <lineage>
        <taxon>Bacteria</taxon>
        <taxon>Thermotogati</taxon>
        <taxon>Thermotogota</taxon>
        <taxon>Thermotogae</taxon>
        <taxon>Thermotogales</taxon>
        <taxon>Fervidobacteriaceae</taxon>
        <taxon>Fervidobacterium</taxon>
    </lineage>
</organism>
<evidence type="ECO:0000313" key="2">
    <source>
        <dbReference type="Proteomes" id="UP000002415"/>
    </source>
</evidence>
<accession>A7HLF7</accession>
<evidence type="ECO:0000313" key="1">
    <source>
        <dbReference type="EMBL" id="ABS60740.1"/>
    </source>
</evidence>
<name>A7HLF7_FERNB</name>
<dbReference type="STRING" id="381764.Fnod_0888"/>
<dbReference type="InterPro" id="IPR012347">
    <property type="entry name" value="Ferritin-like"/>
</dbReference>